<dbReference type="SUPFAM" id="SSF51735">
    <property type="entry name" value="NAD(P)-binding Rossmann-fold domains"/>
    <property type="match status" value="1"/>
</dbReference>
<dbReference type="GO" id="GO:0000166">
    <property type="term" value="F:nucleotide binding"/>
    <property type="evidence" value="ECO:0007669"/>
    <property type="project" value="InterPro"/>
</dbReference>
<reference evidence="3" key="1">
    <citation type="submission" date="2018-06" db="EMBL/GenBank/DDBJ databases">
        <authorList>
            <person name="Zhirakovskaya E."/>
        </authorList>
    </citation>
    <scope>NUCLEOTIDE SEQUENCE</scope>
</reference>
<accession>A0A3B0UA14</accession>
<evidence type="ECO:0000259" key="2">
    <source>
        <dbReference type="Pfam" id="PF22725"/>
    </source>
</evidence>
<protein>
    <submittedName>
        <fullName evidence="3">Oxidoreductase, Gfo/Idh/MocA family</fullName>
    </submittedName>
</protein>
<feature type="domain" description="Gfo/Idh/MocA-like oxidoreductase N-terminal" evidence="1">
    <location>
        <begin position="14"/>
        <end position="144"/>
    </location>
</feature>
<proteinExistence type="predicted"/>
<dbReference type="PANTHER" id="PTHR43708">
    <property type="entry name" value="CONSERVED EXPRESSED OXIDOREDUCTASE (EUROFUNG)"/>
    <property type="match status" value="1"/>
</dbReference>
<dbReference type="InterPro" id="IPR051317">
    <property type="entry name" value="Gfo/Idh/MocA_oxidoreduct"/>
</dbReference>
<evidence type="ECO:0000259" key="1">
    <source>
        <dbReference type="Pfam" id="PF01408"/>
    </source>
</evidence>
<sequence length="386" mass="41783">MATEANGDGAPRRIRYGMVGGGQGAFIGAVHRLAARMDDQYELVAGALSSDPARAAASAAEVGIDPGRSYADYSDMARRERRLRDGIEAVSIVTPNHLHAPIAKTFLKAGIHVICDKPLTTTVREANALVKLTEDKGLIFAVTHNYSGYPMIRQAQAMVRAGELGTLRVVQVEYAQDWLTEEVHNKQADWRTDPEQSGAGGCVGDIGTHAYQLAAFVTGLKLESLSAELTTFVPGRRLDDNVQVMLRYEGGARGALWTSQVAPGNENTLRLRIYGTKGGLEWAQENPNLLWWTPFGQEKRLITRAGAGSGEEAGRLVRVPPGHPEGYLEGFANIYTEVAHAIRAARGGETLDAAVQFPTVEDGAEGMRFIDAAVRSSKRNCAWVKI</sequence>
<dbReference type="Gene3D" id="3.30.360.10">
    <property type="entry name" value="Dihydrodipicolinate Reductase, domain 2"/>
    <property type="match status" value="1"/>
</dbReference>
<dbReference type="SUPFAM" id="SSF55347">
    <property type="entry name" value="Glyceraldehyde-3-phosphate dehydrogenase-like, C-terminal domain"/>
    <property type="match status" value="1"/>
</dbReference>
<dbReference type="EMBL" id="UOEM01000096">
    <property type="protein sequence ID" value="VAW16296.1"/>
    <property type="molecule type" value="Genomic_DNA"/>
</dbReference>
<dbReference type="InterPro" id="IPR036291">
    <property type="entry name" value="NAD(P)-bd_dom_sf"/>
</dbReference>
<name>A0A3B0UA14_9ZZZZ</name>
<dbReference type="Pfam" id="PF22725">
    <property type="entry name" value="GFO_IDH_MocA_C3"/>
    <property type="match status" value="1"/>
</dbReference>
<dbReference type="Gene3D" id="3.40.50.720">
    <property type="entry name" value="NAD(P)-binding Rossmann-like Domain"/>
    <property type="match status" value="1"/>
</dbReference>
<feature type="domain" description="GFO/IDH/MocA-like oxidoreductase" evidence="2">
    <location>
        <begin position="152"/>
        <end position="281"/>
    </location>
</feature>
<dbReference type="InterPro" id="IPR000683">
    <property type="entry name" value="Gfo/Idh/MocA-like_OxRdtase_N"/>
</dbReference>
<organism evidence="3">
    <name type="scientific">hydrothermal vent metagenome</name>
    <dbReference type="NCBI Taxonomy" id="652676"/>
    <lineage>
        <taxon>unclassified sequences</taxon>
        <taxon>metagenomes</taxon>
        <taxon>ecological metagenomes</taxon>
    </lineage>
</organism>
<dbReference type="PANTHER" id="PTHR43708:SF3">
    <property type="entry name" value="OXIDOREDUCTASE"/>
    <property type="match status" value="1"/>
</dbReference>
<gene>
    <name evidence="3" type="ORF">MNBD_ALPHA09-2303</name>
</gene>
<dbReference type="Pfam" id="PF01408">
    <property type="entry name" value="GFO_IDH_MocA"/>
    <property type="match status" value="1"/>
</dbReference>
<dbReference type="AlphaFoldDB" id="A0A3B0UA14"/>
<evidence type="ECO:0000313" key="3">
    <source>
        <dbReference type="EMBL" id="VAW16296.1"/>
    </source>
</evidence>
<dbReference type="InterPro" id="IPR055170">
    <property type="entry name" value="GFO_IDH_MocA-like_dom"/>
</dbReference>